<proteinExistence type="predicted"/>
<evidence type="ECO:0000313" key="2">
    <source>
        <dbReference type="Proteomes" id="UP000620670"/>
    </source>
</evidence>
<keyword evidence="2" id="KW-1185">Reference proteome</keyword>
<dbReference type="Proteomes" id="UP000620670">
    <property type="component" value="Unassembled WGS sequence"/>
</dbReference>
<evidence type="ECO:0000313" key="1">
    <source>
        <dbReference type="EMBL" id="MBJ6124823.1"/>
    </source>
</evidence>
<dbReference type="EMBL" id="JAELXT010000003">
    <property type="protein sequence ID" value="MBJ6124823.1"/>
    <property type="molecule type" value="Genomic_DNA"/>
</dbReference>
<comment type="caution">
    <text evidence="1">The sequence shown here is derived from an EMBL/GenBank/DDBJ whole genome shotgun (WGS) entry which is preliminary data.</text>
</comment>
<protein>
    <submittedName>
        <fullName evidence="1">Uncharacterized protein</fullName>
    </submittedName>
</protein>
<dbReference type="RefSeq" id="WP_199047290.1">
    <property type="nucleotide sequence ID" value="NZ_JAELXT010000003.1"/>
</dbReference>
<reference evidence="2" key="1">
    <citation type="submission" date="2020-12" db="EMBL/GenBank/DDBJ databases">
        <title>Hymenobacter sp.</title>
        <authorList>
            <person name="Kim M.K."/>
        </authorList>
    </citation>
    <scope>NUCLEOTIDE SEQUENCE [LARGE SCALE GENOMIC DNA]</scope>
    <source>
        <strain evidence="2">BT325</strain>
    </source>
</reference>
<accession>A0ABS0XXP6</accession>
<name>A0ABS0XXP6_9HYPH</name>
<gene>
    <name evidence="1" type="ORF">JAO75_05305</name>
</gene>
<sequence>MAGKANFTPDEWARVVASPMVASMAITAADPSGLWGLLKEAMSGGWALLEARQGAQTNPLAKAVAEDITTPDTRTAARDQVQTQFKGLQLGELKGKAIEELRSVAALVEAKAPEDAAGFKAWLNEVARKAAEAGNEGGFLGFGGVPVSDAERATLGEIAAALGTASPSQA</sequence>
<organism evidence="1 2">
    <name type="scientific">Microvirga splendida</name>
    <dbReference type="NCBI Taxonomy" id="2795727"/>
    <lineage>
        <taxon>Bacteria</taxon>
        <taxon>Pseudomonadati</taxon>
        <taxon>Pseudomonadota</taxon>
        <taxon>Alphaproteobacteria</taxon>
        <taxon>Hyphomicrobiales</taxon>
        <taxon>Methylobacteriaceae</taxon>
        <taxon>Microvirga</taxon>
    </lineage>
</organism>